<dbReference type="SUPFAM" id="SSF51735">
    <property type="entry name" value="NAD(P)-binding Rossmann-fold domains"/>
    <property type="match status" value="1"/>
</dbReference>
<accession>A0A9W7FX28</accession>
<dbReference type="PANTHER" id="PTHR43331:SF1">
    <property type="entry name" value="HOMOSERINE DEHYDROGENASE"/>
    <property type="match status" value="1"/>
</dbReference>
<dbReference type="InterPro" id="IPR005106">
    <property type="entry name" value="Asp/hSer_DH_NAD-bd"/>
</dbReference>
<evidence type="ECO:0000259" key="1">
    <source>
        <dbReference type="Pfam" id="PF03447"/>
    </source>
</evidence>
<name>A0A9W7FX28_9STRA</name>
<dbReference type="Gene3D" id="3.40.50.720">
    <property type="entry name" value="NAD(P)-binding Rossmann-like Domain"/>
    <property type="match status" value="1"/>
</dbReference>
<dbReference type="Proteomes" id="UP001165082">
    <property type="component" value="Unassembled WGS sequence"/>
</dbReference>
<evidence type="ECO:0000313" key="3">
    <source>
        <dbReference type="Proteomes" id="UP001165082"/>
    </source>
</evidence>
<feature type="non-terminal residue" evidence="2">
    <location>
        <position position="111"/>
    </location>
</feature>
<dbReference type="GO" id="GO:0050661">
    <property type="term" value="F:NADP binding"/>
    <property type="evidence" value="ECO:0007669"/>
    <property type="project" value="InterPro"/>
</dbReference>
<feature type="domain" description="Aspartate/homoserine dehydrogenase NAD-binding" evidence="1">
    <location>
        <begin position="9"/>
        <end position="108"/>
    </location>
</feature>
<gene>
    <name evidence="2" type="ORF">TrRE_jg5476</name>
</gene>
<dbReference type="Pfam" id="PF03447">
    <property type="entry name" value="NAD_binding_3"/>
    <property type="match status" value="1"/>
</dbReference>
<dbReference type="EMBL" id="BRXZ01006940">
    <property type="protein sequence ID" value="GMI22235.1"/>
    <property type="molecule type" value="Genomic_DNA"/>
</dbReference>
<dbReference type="PANTHER" id="PTHR43331">
    <property type="entry name" value="HOMOSERINE DEHYDROGENASE"/>
    <property type="match status" value="1"/>
</dbReference>
<organism evidence="2 3">
    <name type="scientific">Triparma retinervis</name>
    <dbReference type="NCBI Taxonomy" id="2557542"/>
    <lineage>
        <taxon>Eukaryota</taxon>
        <taxon>Sar</taxon>
        <taxon>Stramenopiles</taxon>
        <taxon>Ochrophyta</taxon>
        <taxon>Bolidophyceae</taxon>
        <taxon>Parmales</taxon>
        <taxon>Triparmaceae</taxon>
        <taxon>Triparma</taxon>
    </lineage>
</organism>
<comment type="caution">
    <text evidence="2">The sequence shown here is derived from an EMBL/GenBank/DDBJ whole genome shotgun (WGS) entry which is preliminary data.</text>
</comment>
<dbReference type="GO" id="GO:0004412">
    <property type="term" value="F:homoserine dehydrogenase activity"/>
    <property type="evidence" value="ECO:0007669"/>
    <property type="project" value="TreeGrafter"/>
</dbReference>
<dbReference type="GO" id="GO:0009088">
    <property type="term" value="P:threonine biosynthetic process"/>
    <property type="evidence" value="ECO:0007669"/>
    <property type="project" value="TreeGrafter"/>
</dbReference>
<dbReference type="InterPro" id="IPR036291">
    <property type="entry name" value="NAD(P)-bd_dom_sf"/>
</dbReference>
<reference evidence="2" key="1">
    <citation type="submission" date="2022-07" db="EMBL/GenBank/DDBJ databases">
        <title>Genome analysis of Parmales, a sister group of diatoms, reveals the evolutionary specialization of diatoms from phago-mixotrophs to photoautotrophs.</title>
        <authorList>
            <person name="Ban H."/>
            <person name="Sato S."/>
            <person name="Yoshikawa S."/>
            <person name="Kazumasa Y."/>
            <person name="Nakamura Y."/>
            <person name="Ichinomiya M."/>
            <person name="Saitoh K."/>
            <person name="Sato N."/>
            <person name="Blanc-Mathieu R."/>
            <person name="Endo H."/>
            <person name="Kuwata A."/>
            <person name="Ogata H."/>
        </authorList>
    </citation>
    <scope>NUCLEOTIDE SEQUENCE</scope>
</reference>
<keyword evidence="3" id="KW-1185">Reference proteome</keyword>
<evidence type="ECO:0000313" key="2">
    <source>
        <dbReference type="EMBL" id="GMI22235.1"/>
    </source>
</evidence>
<protein>
    <recommendedName>
        <fullName evidence="1">Aspartate/homoserine dehydrogenase NAD-binding domain-containing protein</fullName>
    </recommendedName>
</protein>
<dbReference type="AlphaFoldDB" id="A0A9W7FX28"/>
<proteinExistence type="predicted"/>
<sequence>MSLKIGLIGGGTVGGGVVELLRRVANPAITISKICVRDLTKKRDFTLDSNTILTSSIDDVLNDTSINCIVEVMGGTGLAKDVVLRSLAGGKHVVTANKALIASHMSEIQAA</sequence>
<dbReference type="OrthoDB" id="67851at2759"/>